<dbReference type="Gene3D" id="3.10.490.20">
    <property type="match status" value="1"/>
</dbReference>
<dbReference type="InterPro" id="IPR041228">
    <property type="entry name" value="Dynein_C"/>
</dbReference>
<protein>
    <submittedName>
        <fullName evidence="6">Dynein_C domain-containing protein</fullName>
    </submittedName>
</protein>
<dbReference type="Gene3D" id="1.10.8.720">
    <property type="entry name" value="Region D6 of dynein motor"/>
    <property type="match status" value="1"/>
</dbReference>
<dbReference type="InterPro" id="IPR042219">
    <property type="entry name" value="AAA_lid_11_sf"/>
</dbReference>
<feature type="domain" description="Dynein heavy chain AAA lid" evidence="1">
    <location>
        <begin position="14"/>
        <end position="95"/>
    </location>
</feature>
<accession>A0A0N4ULU3</accession>
<dbReference type="Proteomes" id="UP000038040">
    <property type="component" value="Unplaced"/>
</dbReference>
<dbReference type="GO" id="GO:0045505">
    <property type="term" value="F:dynein intermediate chain binding"/>
    <property type="evidence" value="ECO:0007669"/>
    <property type="project" value="InterPro"/>
</dbReference>
<evidence type="ECO:0000259" key="1">
    <source>
        <dbReference type="Pfam" id="PF18198"/>
    </source>
</evidence>
<dbReference type="WBParaSite" id="DME_0000878501-mRNA-1">
    <property type="protein sequence ID" value="DME_0000878501-mRNA-1"/>
    <property type="gene ID" value="DME_0000878501"/>
</dbReference>
<evidence type="ECO:0000313" key="3">
    <source>
        <dbReference type="EMBL" id="VDN60500.1"/>
    </source>
</evidence>
<dbReference type="AlphaFoldDB" id="A0A0N4ULU3"/>
<dbReference type="InterPro" id="IPR041658">
    <property type="entry name" value="AAA_lid_11"/>
</dbReference>
<gene>
    <name evidence="3" type="ORF">DME_LOCUS10473</name>
</gene>
<evidence type="ECO:0000313" key="5">
    <source>
        <dbReference type="Proteomes" id="UP000274756"/>
    </source>
</evidence>
<dbReference type="Proteomes" id="UP000274756">
    <property type="component" value="Unassembled WGS sequence"/>
</dbReference>
<name>A0A0N4ULU3_DRAME</name>
<dbReference type="Gene3D" id="1.20.1270.280">
    <property type="match status" value="1"/>
</dbReference>
<reference evidence="3 5" key="2">
    <citation type="submission" date="2018-11" db="EMBL/GenBank/DDBJ databases">
        <authorList>
            <consortium name="Pathogen Informatics"/>
        </authorList>
    </citation>
    <scope>NUCLEOTIDE SEQUENCE [LARGE SCALE GENOMIC DNA]</scope>
</reference>
<dbReference type="GO" id="GO:0051959">
    <property type="term" value="F:dynein light intermediate chain binding"/>
    <property type="evidence" value="ECO:0007669"/>
    <property type="project" value="InterPro"/>
</dbReference>
<dbReference type="GO" id="GO:0007018">
    <property type="term" value="P:microtubule-based movement"/>
    <property type="evidence" value="ECO:0007669"/>
    <property type="project" value="InterPro"/>
</dbReference>
<evidence type="ECO:0000259" key="2">
    <source>
        <dbReference type="Pfam" id="PF18199"/>
    </source>
</evidence>
<evidence type="ECO:0000313" key="6">
    <source>
        <dbReference type="WBParaSite" id="DME_0000878501-mRNA-1"/>
    </source>
</evidence>
<reference evidence="6" key="1">
    <citation type="submission" date="2017-02" db="UniProtKB">
        <authorList>
            <consortium name="WormBaseParasite"/>
        </authorList>
    </citation>
    <scope>IDENTIFICATION</scope>
</reference>
<dbReference type="PANTHER" id="PTHR45703:SF22">
    <property type="entry name" value="DYNEIN CYTOPLASMIC 2 HEAVY CHAIN 1"/>
    <property type="match status" value="1"/>
</dbReference>
<dbReference type="PANTHER" id="PTHR45703">
    <property type="entry name" value="DYNEIN HEAVY CHAIN"/>
    <property type="match status" value="1"/>
</dbReference>
<dbReference type="STRING" id="318479.A0A0N4ULU3"/>
<dbReference type="InterPro" id="IPR043160">
    <property type="entry name" value="Dynein_C_barrel"/>
</dbReference>
<keyword evidence="5" id="KW-1185">Reference proteome</keyword>
<sequence length="401" mass="45722">MIRFFLVDEWVHYIRGLLSLVIYGGRIDNIYDSNVLNAYLNSFFNESVIQSSNFELCNILSFKKSSLNHLKDYISMIEKNIPQEDNPVLFGLPANIVSSWQMIQSGTMISQLKQMQLGSDRQPKFDRLVLCTTLSPILSIWKRLNSQTTFHSMQIPEVKDSDDPILEILSVEYIFAINLVQIIHSSLSNLNKCIKGTQLPTKSAIEMSHSLLMHQTPEHWQNHWDGPNDPVQYLSTVMSKVKATKELVSTAANGHIFSNPIKLTKLFRPEKLINALRQYIARKMKVGMDFLKLAAVWKTMKKENMNSVFLEITGIYIQGAHFDNRLCEVSSSSPPFSIIPNLLITWIPSETSSYYENSNSVFIPMYTTSNRDDLIAEIQIPCEGDPKKWQIASVALFLAVC</sequence>
<dbReference type="InterPro" id="IPR026983">
    <property type="entry name" value="DHC"/>
</dbReference>
<dbReference type="Pfam" id="PF18199">
    <property type="entry name" value="Dynein_C"/>
    <property type="match status" value="1"/>
</dbReference>
<dbReference type="EMBL" id="UYYG01001219">
    <property type="protein sequence ID" value="VDN60500.1"/>
    <property type="molecule type" value="Genomic_DNA"/>
</dbReference>
<dbReference type="GO" id="GO:0030286">
    <property type="term" value="C:dynein complex"/>
    <property type="evidence" value="ECO:0007669"/>
    <property type="project" value="InterPro"/>
</dbReference>
<evidence type="ECO:0000313" key="4">
    <source>
        <dbReference type="Proteomes" id="UP000038040"/>
    </source>
</evidence>
<dbReference type="OrthoDB" id="5593012at2759"/>
<proteinExistence type="predicted"/>
<dbReference type="Pfam" id="PF18198">
    <property type="entry name" value="AAA_lid_11"/>
    <property type="match status" value="1"/>
</dbReference>
<feature type="domain" description="Dynein heavy chain C-terminal" evidence="2">
    <location>
        <begin position="106"/>
        <end position="398"/>
    </location>
</feature>
<organism evidence="4 6">
    <name type="scientific">Dracunculus medinensis</name>
    <name type="common">Guinea worm</name>
    <dbReference type="NCBI Taxonomy" id="318479"/>
    <lineage>
        <taxon>Eukaryota</taxon>
        <taxon>Metazoa</taxon>
        <taxon>Ecdysozoa</taxon>
        <taxon>Nematoda</taxon>
        <taxon>Chromadorea</taxon>
        <taxon>Rhabditida</taxon>
        <taxon>Spirurina</taxon>
        <taxon>Dracunculoidea</taxon>
        <taxon>Dracunculidae</taxon>
        <taxon>Dracunculus</taxon>
    </lineage>
</organism>